<evidence type="ECO:0000256" key="1">
    <source>
        <dbReference type="SAM" id="MobiDB-lite"/>
    </source>
</evidence>
<organism evidence="4 5">
    <name type="scientific">Trichuris muris</name>
    <name type="common">Mouse whipworm</name>
    <dbReference type="NCBI Taxonomy" id="70415"/>
    <lineage>
        <taxon>Eukaryota</taxon>
        <taxon>Metazoa</taxon>
        <taxon>Ecdysozoa</taxon>
        <taxon>Nematoda</taxon>
        <taxon>Enoplea</taxon>
        <taxon>Dorylaimia</taxon>
        <taxon>Trichinellida</taxon>
        <taxon>Trichuridae</taxon>
        <taxon>Trichuris</taxon>
    </lineage>
</organism>
<reference evidence="5" key="1">
    <citation type="submission" date="2019-12" db="UniProtKB">
        <authorList>
            <consortium name="WormBaseParasite"/>
        </authorList>
    </citation>
    <scope>IDENTIFICATION</scope>
</reference>
<evidence type="ECO:0000256" key="2">
    <source>
        <dbReference type="SAM" id="Phobius"/>
    </source>
</evidence>
<feature type="compositionally biased region" description="Polar residues" evidence="1">
    <location>
        <begin position="286"/>
        <end position="300"/>
    </location>
</feature>
<feature type="signal peptide" evidence="3">
    <location>
        <begin position="1"/>
        <end position="22"/>
    </location>
</feature>
<feature type="chain" id="PRO_5024349863" evidence="3">
    <location>
        <begin position="23"/>
        <end position="615"/>
    </location>
</feature>
<accession>A0A5S6R2X8</accession>
<dbReference type="WBParaSite" id="TMUE_3000013845.1">
    <property type="protein sequence ID" value="TMUE_3000013845.1"/>
    <property type="gene ID" value="WBGene00302049"/>
</dbReference>
<evidence type="ECO:0000313" key="5">
    <source>
        <dbReference type="WBParaSite" id="TMUE_3000013845.1"/>
    </source>
</evidence>
<name>A0A5S6R2X8_TRIMR</name>
<feature type="transmembrane region" description="Helical" evidence="2">
    <location>
        <begin position="182"/>
        <end position="206"/>
    </location>
</feature>
<evidence type="ECO:0000256" key="3">
    <source>
        <dbReference type="SAM" id="SignalP"/>
    </source>
</evidence>
<feature type="region of interest" description="Disordered" evidence="1">
    <location>
        <begin position="286"/>
        <end position="311"/>
    </location>
</feature>
<keyword evidence="3" id="KW-0732">Signal</keyword>
<sequence>MLMHSFILYSCTLLAPLILVSTCKQEEHAGYVNVSNSRRIQVSLDCQQRMMAIHIRFNSSITPWFTNWIVVGDGSRPECRIKGDGSLEYLIEVPLHGNQCGTVKILPNTFEALIGVKKSPFLILDGDDFLRVRCTYGYPQVQMPNVPSSPAKERQSILPFLTERTPFDVTMRTGISPSSSQIYLITGISLLLIALCALYACLYYCFKRRQKRLKESRSTVVHSAGVTSASATVGGPTSEATGGYHKGAVSPVWWPPPTSRETVSQLQPALISHEYMLSMSTNGSVHGATSTGSVRSTPSVRESAHLRRTETATTVNGLESRVRRSTTLPKAGVGAWASRKGSKIASRLSALYSAIDTRKKRRNSFLAAQEEYPPDITNYARSVSEIYARPNEVLIDDRPMSYKQEFMHRRRPLSPVGYSVLLEEYLTAIRQSTLAHLDSVRLTTTEADRIERLITQDTVFQQYLLNASTYEDLKRPCELPEYESYFTSEQWSRILKCLNGVLLKRSQLRASDSWNGGEALQRRPSQRLFTQDSFRRLQRQMEMLSEDDQRIVEQGGEEIVNDDSAPAGYRSVATADGEPLARSNEEIFAQMPHLSTYHGNILRRVGQSVTCPRRI</sequence>
<protein>
    <submittedName>
        <fullName evidence="5">ZP domain-containing protein</fullName>
    </submittedName>
</protein>
<keyword evidence="2" id="KW-0472">Membrane</keyword>
<evidence type="ECO:0000313" key="4">
    <source>
        <dbReference type="Proteomes" id="UP000046395"/>
    </source>
</evidence>
<dbReference type="AlphaFoldDB" id="A0A5S6R2X8"/>
<keyword evidence="4" id="KW-1185">Reference proteome</keyword>
<proteinExistence type="predicted"/>
<dbReference type="Proteomes" id="UP000046395">
    <property type="component" value="Unassembled WGS sequence"/>
</dbReference>
<keyword evidence="2" id="KW-0812">Transmembrane</keyword>
<keyword evidence="2" id="KW-1133">Transmembrane helix</keyword>